<evidence type="ECO:0000256" key="4">
    <source>
        <dbReference type="ARBA" id="ARBA00023136"/>
    </source>
</evidence>
<feature type="transmembrane region" description="Helical" evidence="5">
    <location>
        <begin position="138"/>
        <end position="158"/>
    </location>
</feature>
<dbReference type="OrthoDB" id="1679205at2"/>
<sequence length="214" mass="23153">MFTSFFYALSLGLAVSLDALAAGMAYGIKNIKIPFTSLCIVGTVTCVCTALSMICATLLGTWIDTQLAIIGGSLLLIAIGAFSLFQEYFTRDVKQYHIEGEVTARKLTFAVGKLVISIMARPESADFDESLSISTVEAFFLGLALGVDNMVATFAAALMGLLPIYTPVIMALIQMGLILTGIYTANRFFTEELKSRFPYLPGTILILIGLFRLK</sequence>
<evidence type="ECO:0000313" key="6">
    <source>
        <dbReference type="EMBL" id="TCL34524.1"/>
    </source>
</evidence>
<evidence type="ECO:0000256" key="3">
    <source>
        <dbReference type="ARBA" id="ARBA00022989"/>
    </source>
</evidence>
<feature type="transmembrane region" description="Helical" evidence="5">
    <location>
        <begin position="6"/>
        <end position="28"/>
    </location>
</feature>
<dbReference type="InterPro" id="IPR003810">
    <property type="entry name" value="Mntp/YtaF"/>
</dbReference>
<keyword evidence="2 5" id="KW-0812">Transmembrane</keyword>
<name>A0A4R1PUT3_9FIRM</name>
<dbReference type="PANTHER" id="PTHR35529:SF2">
    <property type="entry name" value="SPORULATION PROTEIN YTAF-RELATED"/>
    <property type="match status" value="1"/>
</dbReference>
<dbReference type="Pfam" id="PF02659">
    <property type="entry name" value="Mntp"/>
    <property type="match status" value="2"/>
</dbReference>
<proteinExistence type="predicted"/>
<dbReference type="Proteomes" id="UP000295063">
    <property type="component" value="Unassembled WGS sequence"/>
</dbReference>
<evidence type="ECO:0000313" key="7">
    <source>
        <dbReference type="Proteomes" id="UP000295063"/>
    </source>
</evidence>
<dbReference type="AlphaFoldDB" id="A0A4R1PUT3"/>
<evidence type="ECO:0000256" key="1">
    <source>
        <dbReference type="ARBA" id="ARBA00022475"/>
    </source>
</evidence>
<keyword evidence="4 5" id="KW-0472">Membrane</keyword>
<reference evidence="6 7" key="1">
    <citation type="submission" date="2019-03" db="EMBL/GenBank/DDBJ databases">
        <title>Genomic Encyclopedia of Type Strains, Phase IV (KMG-IV): sequencing the most valuable type-strain genomes for metagenomic binning, comparative biology and taxonomic classification.</title>
        <authorList>
            <person name="Goeker M."/>
        </authorList>
    </citation>
    <scope>NUCLEOTIDE SEQUENCE [LARGE SCALE GENOMIC DNA]</scope>
    <source>
        <strain evidence="6 7">DSM 15969</strain>
    </source>
</reference>
<comment type="caution">
    <text evidence="6">The sequence shown here is derived from an EMBL/GenBank/DDBJ whole genome shotgun (WGS) entry which is preliminary data.</text>
</comment>
<keyword evidence="3 5" id="KW-1133">Transmembrane helix</keyword>
<dbReference type="PANTHER" id="PTHR35529">
    <property type="entry name" value="MANGANESE EFFLUX PUMP MNTP-RELATED"/>
    <property type="match status" value="1"/>
</dbReference>
<feature type="transmembrane region" description="Helical" evidence="5">
    <location>
        <begin position="35"/>
        <end position="59"/>
    </location>
</feature>
<evidence type="ECO:0000256" key="2">
    <source>
        <dbReference type="ARBA" id="ARBA00022692"/>
    </source>
</evidence>
<protein>
    <submittedName>
        <fullName evidence="6">Putative sporulation protein YtaF</fullName>
    </submittedName>
</protein>
<organism evidence="6 7">
    <name type="scientific">Anaerospora hongkongensis</name>
    <dbReference type="NCBI Taxonomy" id="244830"/>
    <lineage>
        <taxon>Bacteria</taxon>
        <taxon>Bacillati</taxon>
        <taxon>Bacillota</taxon>
        <taxon>Negativicutes</taxon>
        <taxon>Selenomonadales</taxon>
        <taxon>Sporomusaceae</taxon>
        <taxon>Anaerospora</taxon>
    </lineage>
</organism>
<feature type="transmembrane region" description="Helical" evidence="5">
    <location>
        <begin position="65"/>
        <end position="85"/>
    </location>
</feature>
<accession>A0A4R1PUT3</accession>
<keyword evidence="1" id="KW-1003">Cell membrane</keyword>
<dbReference type="EMBL" id="SLUI01000015">
    <property type="protein sequence ID" value="TCL34524.1"/>
    <property type="molecule type" value="Genomic_DNA"/>
</dbReference>
<gene>
    <name evidence="6" type="ORF">EV210_115116</name>
</gene>
<keyword evidence="7" id="KW-1185">Reference proteome</keyword>
<evidence type="ECO:0000256" key="5">
    <source>
        <dbReference type="SAM" id="Phobius"/>
    </source>
</evidence>
<dbReference type="RefSeq" id="WP_132082928.1">
    <property type="nucleotide sequence ID" value="NZ_DAMAKO010000003.1"/>
</dbReference>
<feature type="transmembrane region" description="Helical" evidence="5">
    <location>
        <begin position="164"/>
        <end position="185"/>
    </location>
</feature>